<proteinExistence type="predicted"/>
<feature type="transmembrane region" description="Helical" evidence="1">
    <location>
        <begin position="79"/>
        <end position="99"/>
    </location>
</feature>
<dbReference type="RefSeq" id="WP_188670266.1">
    <property type="nucleotide sequence ID" value="NZ_BMKA01000001.1"/>
</dbReference>
<organism evidence="2 3">
    <name type="scientific">Neptunicoccus cionae</name>
    <dbReference type="NCBI Taxonomy" id="2035344"/>
    <lineage>
        <taxon>Bacteria</taxon>
        <taxon>Pseudomonadati</taxon>
        <taxon>Pseudomonadota</taxon>
        <taxon>Alphaproteobacteria</taxon>
        <taxon>Rhodobacterales</taxon>
        <taxon>Paracoccaceae</taxon>
        <taxon>Neptunicoccus</taxon>
    </lineage>
</organism>
<name>A0A916QTM3_9RHOB</name>
<reference evidence="2" key="2">
    <citation type="submission" date="2020-09" db="EMBL/GenBank/DDBJ databases">
        <authorList>
            <person name="Sun Q."/>
            <person name="Zhou Y."/>
        </authorList>
    </citation>
    <scope>NUCLEOTIDE SEQUENCE</scope>
    <source>
        <strain evidence="2">CGMCC 1.15880</strain>
    </source>
</reference>
<keyword evidence="1" id="KW-0472">Membrane</keyword>
<comment type="caution">
    <text evidence="2">The sequence shown here is derived from an EMBL/GenBank/DDBJ whole genome shotgun (WGS) entry which is preliminary data.</text>
</comment>
<feature type="transmembrane region" description="Helical" evidence="1">
    <location>
        <begin position="12"/>
        <end position="34"/>
    </location>
</feature>
<evidence type="ECO:0000256" key="1">
    <source>
        <dbReference type="SAM" id="Phobius"/>
    </source>
</evidence>
<feature type="transmembrane region" description="Helical" evidence="1">
    <location>
        <begin position="119"/>
        <end position="137"/>
    </location>
</feature>
<gene>
    <name evidence="2" type="ORF">GCM10011498_03160</name>
</gene>
<dbReference type="InterPro" id="IPR006747">
    <property type="entry name" value="DUF599"/>
</dbReference>
<evidence type="ECO:0000313" key="3">
    <source>
        <dbReference type="Proteomes" id="UP000628017"/>
    </source>
</evidence>
<feature type="transmembrane region" description="Helical" evidence="1">
    <location>
        <begin position="190"/>
        <end position="218"/>
    </location>
</feature>
<dbReference type="Proteomes" id="UP000628017">
    <property type="component" value="Unassembled WGS sequence"/>
</dbReference>
<dbReference type="AlphaFoldDB" id="A0A916QTM3"/>
<protein>
    <submittedName>
        <fullName evidence="2">Membrane protein</fullName>
    </submittedName>
</protein>
<dbReference type="PANTHER" id="PTHR31168">
    <property type="entry name" value="OS02G0292800 PROTEIN"/>
    <property type="match status" value="1"/>
</dbReference>
<sequence length="232" mass="25768">MRERLPDLLLHFTLLDGIALLSLLLCWFYCAHVIERRSAAKLSTHMLMESYRIRWMEQMITRQPRIFDSAILGIMRNGATFFASSCMIAIGGCVALLGGAEQLTVLASDLSDALVVPKIVWEVKILVLMGFLGNGFLKFVWSVRLFGYCAIVMASVPNDPNDPEATPTARKAADISNHAARSFNRGLRSVYFTIATLTWLIGPIPLIIAAITTTVVLYRREFNSRSRAALAS</sequence>
<dbReference type="Pfam" id="PF04654">
    <property type="entry name" value="DUF599"/>
    <property type="match status" value="1"/>
</dbReference>
<accession>A0A916QTM3</accession>
<reference evidence="2" key="1">
    <citation type="journal article" date="2014" name="Int. J. Syst. Evol. Microbiol.">
        <title>Complete genome sequence of Corynebacterium casei LMG S-19264T (=DSM 44701T), isolated from a smear-ripened cheese.</title>
        <authorList>
            <consortium name="US DOE Joint Genome Institute (JGI-PGF)"/>
            <person name="Walter F."/>
            <person name="Albersmeier A."/>
            <person name="Kalinowski J."/>
            <person name="Ruckert C."/>
        </authorList>
    </citation>
    <scope>NUCLEOTIDE SEQUENCE</scope>
    <source>
        <strain evidence="2">CGMCC 1.15880</strain>
    </source>
</reference>
<dbReference type="EMBL" id="BMKA01000001">
    <property type="protein sequence ID" value="GGA06771.1"/>
    <property type="molecule type" value="Genomic_DNA"/>
</dbReference>
<dbReference type="PANTHER" id="PTHR31168:SF21">
    <property type="entry name" value="EMB|CAB89385.1"/>
    <property type="match status" value="1"/>
</dbReference>
<keyword evidence="3" id="KW-1185">Reference proteome</keyword>
<keyword evidence="1" id="KW-0812">Transmembrane</keyword>
<evidence type="ECO:0000313" key="2">
    <source>
        <dbReference type="EMBL" id="GGA06771.1"/>
    </source>
</evidence>
<keyword evidence="1" id="KW-1133">Transmembrane helix</keyword>